<dbReference type="InterPro" id="IPR009057">
    <property type="entry name" value="Homeodomain-like_sf"/>
</dbReference>
<protein>
    <submittedName>
        <fullName evidence="4">Transcriptional regulator, TetR family</fullName>
    </submittedName>
</protein>
<dbReference type="PRINTS" id="PR00455">
    <property type="entry name" value="HTHTETR"/>
</dbReference>
<feature type="domain" description="HTH tetR-type" evidence="3">
    <location>
        <begin position="5"/>
        <end position="65"/>
    </location>
</feature>
<dbReference type="SUPFAM" id="SSF46689">
    <property type="entry name" value="Homeodomain-like"/>
    <property type="match status" value="1"/>
</dbReference>
<evidence type="ECO:0000256" key="2">
    <source>
        <dbReference type="PROSITE-ProRule" id="PRU00335"/>
    </source>
</evidence>
<dbReference type="AlphaFoldDB" id="A0A1M6VR62"/>
<dbReference type="RefSeq" id="WP_073278110.1">
    <property type="nucleotide sequence ID" value="NZ_FRAC01000018.1"/>
</dbReference>
<dbReference type="Gene3D" id="1.10.357.10">
    <property type="entry name" value="Tetracycline Repressor, domain 2"/>
    <property type="match status" value="1"/>
</dbReference>
<organism evidence="4 5">
    <name type="scientific">Anaerocolumna jejuensis DSM 15929</name>
    <dbReference type="NCBI Taxonomy" id="1121322"/>
    <lineage>
        <taxon>Bacteria</taxon>
        <taxon>Bacillati</taxon>
        <taxon>Bacillota</taxon>
        <taxon>Clostridia</taxon>
        <taxon>Lachnospirales</taxon>
        <taxon>Lachnospiraceae</taxon>
        <taxon>Anaerocolumna</taxon>
    </lineage>
</organism>
<sequence>MNNVATSKEALLDISVQLVSEKGLGALNIREVAKRGGISVGCVYNYFPSKASLLAATISKIWENIFHQANQYSRPQDFYACVCWIFDSIQHSSEKYPSFFTLHAMSFTADEIGEGRVVMNHYLDHMKAGLLKALKEDADVRRDVFTGSFTESDFVDFVFDNLIMLFLKQDSSCDFLLDLIRKVIY</sequence>
<accession>A0A1M6VR62</accession>
<evidence type="ECO:0000313" key="4">
    <source>
        <dbReference type="EMBL" id="SHK83844.1"/>
    </source>
</evidence>
<dbReference type="OrthoDB" id="9812993at2"/>
<dbReference type="Proteomes" id="UP000184386">
    <property type="component" value="Unassembled WGS sequence"/>
</dbReference>
<dbReference type="STRING" id="1121322.SAMN02745136_03469"/>
<dbReference type="PROSITE" id="PS50977">
    <property type="entry name" value="HTH_TETR_2"/>
    <property type="match status" value="1"/>
</dbReference>
<evidence type="ECO:0000313" key="5">
    <source>
        <dbReference type="Proteomes" id="UP000184386"/>
    </source>
</evidence>
<keyword evidence="1 2" id="KW-0238">DNA-binding</keyword>
<reference evidence="4 5" key="1">
    <citation type="submission" date="2016-11" db="EMBL/GenBank/DDBJ databases">
        <authorList>
            <person name="Jaros S."/>
            <person name="Januszkiewicz K."/>
            <person name="Wedrychowicz H."/>
        </authorList>
    </citation>
    <scope>NUCLEOTIDE SEQUENCE [LARGE SCALE GENOMIC DNA]</scope>
    <source>
        <strain evidence="4 5">DSM 15929</strain>
    </source>
</reference>
<evidence type="ECO:0000259" key="3">
    <source>
        <dbReference type="PROSITE" id="PS50977"/>
    </source>
</evidence>
<dbReference type="EMBL" id="FRAC01000018">
    <property type="protein sequence ID" value="SHK83844.1"/>
    <property type="molecule type" value="Genomic_DNA"/>
</dbReference>
<dbReference type="PANTHER" id="PTHR43479">
    <property type="entry name" value="ACREF/ENVCD OPERON REPRESSOR-RELATED"/>
    <property type="match status" value="1"/>
</dbReference>
<name>A0A1M6VR62_9FIRM</name>
<dbReference type="Pfam" id="PF00440">
    <property type="entry name" value="TetR_N"/>
    <property type="match status" value="1"/>
</dbReference>
<dbReference type="PANTHER" id="PTHR43479:SF11">
    <property type="entry name" value="ACREF_ENVCD OPERON REPRESSOR-RELATED"/>
    <property type="match status" value="1"/>
</dbReference>
<evidence type="ECO:0000256" key="1">
    <source>
        <dbReference type="ARBA" id="ARBA00023125"/>
    </source>
</evidence>
<dbReference type="InterPro" id="IPR050624">
    <property type="entry name" value="HTH-type_Tx_Regulator"/>
</dbReference>
<feature type="DNA-binding region" description="H-T-H motif" evidence="2">
    <location>
        <begin position="28"/>
        <end position="47"/>
    </location>
</feature>
<dbReference type="InterPro" id="IPR001647">
    <property type="entry name" value="HTH_TetR"/>
</dbReference>
<gene>
    <name evidence="4" type="ORF">SAMN02745136_03469</name>
</gene>
<keyword evidence="5" id="KW-1185">Reference proteome</keyword>
<proteinExistence type="predicted"/>
<dbReference type="GO" id="GO:0003677">
    <property type="term" value="F:DNA binding"/>
    <property type="evidence" value="ECO:0007669"/>
    <property type="project" value="UniProtKB-UniRule"/>
</dbReference>